<dbReference type="EMBL" id="FWZD01000069">
    <property type="protein sequence ID" value="SME38954.1"/>
    <property type="molecule type" value="Genomic_DNA"/>
</dbReference>
<reference evidence="2" key="1">
    <citation type="submission" date="2017-04" db="EMBL/GenBank/DDBJ databases">
        <authorList>
            <person name="Criscuolo A."/>
        </authorList>
    </citation>
    <scope>NUCLEOTIDE SEQUENCE [LARGE SCALE GENOMIC DNA]</scope>
</reference>
<gene>
    <name evidence="1" type="ORF">BACERE00185_04531</name>
</gene>
<protein>
    <submittedName>
        <fullName evidence="1">Uncharacterized protein</fullName>
    </submittedName>
</protein>
<dbReference type="RefSeq" id="WP_088029528.1">
    <property type="nucleotide sequence ID" value="NZ_FWZD01000069.1"/>
</dbReference>
<organism evidence="1 2">
    <name type="scientific">Bacillus mobilis</name>
    <dbReference type="NCBI Taxonomy" id="2026190"/>
    <lineage>
        <taxon>Bacteria</taxon>
        <taxon>Bacillati</taxon>
        <taxon>Bacillota</taxon>
        <taxon>Bacilli</taxon>
        <taxon>Bacillales</taxon>
        <taxon>Bacillaceae</taxon>
        <taxon>Bacillus</taxon>
        <taxon>Bacillus cereus group</taxon>
    </lineage>
</organism>
<accession>A0A1Y6AGJ4</accession>
<evidence type="ECO:0000313" key="1">
    <source>
        <dbReference type="EMBL" id="SME38954.1"/>
    </source>
</evidence>
<dbReference type="AlphaFoldDB" id="A0A1Y6AGJ4"/>
<name>A0A1Y6AGJ4_9BACI</name>
<dbReference type="Proteomes" id="UP000194439">
    <property type="component" value="Unassembled WGS sequence"/>
</dbReference>
<evidence type="ECO:0000313" key="2">
    <source>
        <dbReference type="Proteomes" id="UP000194439"/>
    </source>
</evidence>
<proteinExistence type="predicted"/>
<sequence length="66" mass="7111">MKKGKEIGQSRRSSACAINLVNSSNLSDEVIANSLEMGIKHIPIIRKIKDGNISAEEVVEVFGADV</sequence>